<dbReference type="EMBL" id="KN848066">
    <property type="protein sequence ID" value="KIY00980.1"/>
    <property type="molecule type" value="Genomic_DNA"/>
</dbReference>
<dbReference type="GeneID" id="27709392"/>
<dbReference type="RefSeq" id="XP_016635102.1">
    <property type="nucleotide sequence ID" value="XM_016774156.1"/>
</dbReference>
<accession>A0A0D2KCS8</accession>
<dbReference type="GO" id="GO:0016787">
    <property type="term" value="F:hydrolase activity"/>
    <property type="evidence" value="ECO:0007669"/>
    <property type="project" value="InterPro"/>
</dbReference>
<protein>
    <recommendedName>
        <fullName evidence="4">Amidohydrolase-related domain-containing protein</fullName>
    </recommendedName>
</protein>
<dbReference type="OrthoDB" id="432010at2759"/>
<feature type="domain" description="Amidohydrolase-related" evidence="4">
    <location>
        <begin position="69"/>
        <end position="317"/>
    </location>
</feature>
<evidence type="ECO:0000313" key="6">
    <source>
        <dbReference type="Proteomes" id="UP000053411"/>
    </source>
</evidence>
<dbReference type="Proteomes" id="UP000053411">
    <property type="component" value="Unassembled WGS sequence"/>
</dbReference>
<proteinExistence type="inferred from homology"/>
<evidence type="ECO:0000256" key="2">
    <source>
        <dbReference type="ARBA" id="ARBA00023239"/>
    </source>
</evidence>
<evidence type="ECO:0000256" key="3">
    <source>
        <dbReference type="RuleBase" id="RU366045"/>
    </source>
</evidence>
<dbReference type="Pfam" id="PF04909">
    <property type="entry name" value="Amidohydro_2"/>
    <property type="match status" value="1"/>
</dbReference>
<dbReference type="SUPFAM" id="SSF51556">
    <property type="entry name" value="Metallo-dependent hydrolases"/>
    <property type="match status" value="1"/>
</dbReference>
<dbReference type="InterPro" id="IPR032465">
    <property type="entry name" value="ACMSD"/>
</dbReference>
<keyword evidence="6" id="KW-1185">Reference proteome</keyword>
<dbReference type="InterPro" id="IPR032466">
    <property type="entry name" value="Metal_Hydrolase"/>
</dbReference>
<name>A0A0D2KCS8_9EURO</name>
<dbReference type="AlphaFoldDB" id="A0A0D2KCS8"/>
<sequence>MAPVLIGLEEHFTGQAVLSRPSATAIPIFMFPQSLADNLADLGKTRIEMMDRGNMSIQVISHIPAVEPPEICRAVNDQLFDAVKTSAGRYRGFAFLPMGSPEAISDELKRCVQSLGFVGALIPNHAHGKYYDDKAYWPMWETAQELDVPIYIHPTPTEDFKRYAGNYDNVVQTLIAGPALCWHTDIAMHTLRLYGSGMFDAYPRVKIVLGHNGEAVPFMLDRIEKMFSRRWGKLGRDWMTVWNENIWITTSGMFHLGPLQCCLTMCKPDRILYSLDYPFEDPKEGLEFMEELEKSGLVSPEQFEMICSGNAKKLLRI</sequence>
<keyword evidence="2 3" id="KW-0456">Lyase</keyword>
<evidence type="ECO:0000313" key="5">
    <source>
        <dbReference type="EMBL" id="KIY00980.1"/>
    </source>
</evidence>
<organism evidence="5 6">
    <name type="scientific">Fonsecaea multimorphosa CBS 102226</name>
    <dbReference type="NCBI Taxonomy" id="1442371"/>
    <lineage>
        <taxon>Eukaryota</taxon>
        <taxon>Fungi</taxon>
        <taxon>Dikarya</taxon>
        <taxon>Ascomycota</taxon>
        <taxon>Pezizomycotina</taxon>
        <taxon>Eurotiomycetes</taxon>
        <taxon>Chaetothyriomycetidae</taxon>
        <taxon>Chaetothyriales</taxon>
        <taxon>Herpotrichiellaceae</taxon>
        <taxon>Fonsecaea</taxon>
    </lineage>
</organism>
<dbReference type="Gene3D" id="3.20.20.140">
    <property type="entry name" value="Metal-dependent hydrolases"/>
    <property type="match status" value="1"/>
</dbReference>
<comment type="similarity">
    <text evidence="3">Belongs to the metallo-dependent hydrolases superfamily.</text>
</comment>
<dbReference type="PANTHER" id="PTHR21240:SF30">
    <property type="entry name" value="AMIDOHYDROLASE-RELATED DOMAIN-CONTAINING PROTEIN-RELATED"/>
    <property type="match status" value="1"/>
</dbReference>
<dbReference type="STRING" id="1442371.A0A0D2KCS8"/>
<dbReference type="GO" id="GO:0016831">
    <property type="term" value="F:carboxy-lyase activity"/>
    <property type="evidence" value="ECO:0007669"/>
    <property type="project" value="UniProtKB-KW"/>
</dbReference>
<dbReference type="GO" id="GO:0005829">
    <property type="term" value="C:cytosol"/>
    <property type="evidence" value="ECO:0007669"/>
    <property type="project" value="TreeGrafter"/>
</dbReference>
<dbReference type="GO" id="GO:0019748">
    <property type="term" value="P:secondary metabolic process"/>
    <property type="evidence" value="ECO:0007669"/>
    <property type="project" value="TreeGrafter"/>
</dbReference>
<dbReference type="InterPro" id="IPR006680">
    <property type="entry name" value="Amidohydro-rel"/>
</dbReference>
<dbReference type="PANTHER" id="PTHR21240">
    <property type="entry name" value="2-AMINO-3-CARBOXYLMUCONATE-6-SEMIALDEHYDE DECARBOXYLASE"/>
    <property type="match status" value="1"/>
</dbReference>
<reference evidence="5 6" key="1">
    <citation type="submission" date="2015-01" db="EMBL/GenBank/DDBJ databases">
        <title>The Genome Sequence of Fonsecaea multimorphosa CBS 102226.</title>
        <authorList>
            <consortium name="The Broad Institute Genomics Platform"/>
            <person name="Cuomo C."/>
            <person name="de Hoog S."/>
            <person name="Gorbushina A."/>
            <person name="Stielow B."/>
            <person name="Teixiera M."/>
            <person name="Abouelleil A."/>
            <person name="Chapman S.B."/>
            <person name="Priest M."/>
            <person name="Young S.K."/>
            <person name="Wortman J."/>
            <person name="Nusbaum C."/>
            <person name="Birren B."/>
        </authorList>
    </citation>
    <scope>NUCLEOTIDE SEQUENCE [LARGE SCALE GENOMIC DNA]</scope>
    <source>
        <strain evidence="5 6">CBS 102226</strain>
    </source>
</reference>
<gene>
    <name evidence="5" type="ORF">Z520_03646</name>
</gene>
<evidence type="ECO:0000259" key="4">
    <source>
        <dbReference type="Pfam" id="PF04909"/>
    </source>
</evidence>
<evidence type="ECO:0000256" key="1">
    <source>
        <dbReference type="ARBA" id="ARBA00022793"/>
    </source>
</evidence>
<keyword evidence="1 3" id="KW-0210">Decarboxylase</keyword>
<dbReference type="VEuPathDB" id="FungiDB:Z520_03646"/>